<dbReference type="Proteomes" id="UP000789920">
    <property type="component" value="Unassembled WGS sequence"/>
</dbReference>
<name>A0ACA9SGX9_9GLOM</name>
<gene>
    <name evidence="1" type="ORF">RPERSI_LOCUS29931</name>
</gene>
<keyword evidence="2" id="KW-1185">Reference proteome</keyword>
<dbReference type="EMBL" id="CAJVQC010114725">
    <property type="protein sequence ID" value="CAG8836446.1"/>
    <property type="molecule type" value="Genomic_DNA"/>
</dbReference>
<organism evidence="1 2">
    <name type="scientific">Racocetra persica</name>
    <dbReference type="NCBI Taxonomy" id="160502"/>
    <lineage>
        <taxon>Eukaryota</taxon>
        <taxon>Fungi</taxon>
        <taxon>Fungi incertae sedis</taxon>
        <taxon>Mucoromycota</taxon>
        <taxon>Glomeromycotina</taxon>
        <taxon>Glomeromycetes</taxon>
        <taxon>Diversisporales</taxon>
        <taxon>Gigasporaceae</taxon>
        <taxon>Racocetra</taxon>
    </lineage>
</organism>
<protein>
    <submittedName>
        <fullName evidence="1">5547_t:CDS:1</fullName>
    </submittedName>
</protein>
<reference evidence="1" key="1">
    <citation type="submission" date="2021-06" db="EMBL/GenBank/DDBJ databases">
        <authorList>
            <person name="Kallberg Y."/>
            <person name="Tangrot J."/>
            <person name="Rosling A."/>
        </authorList>
    </citation>
    <scope>NUCLEOTIDE SEQUENCE</scope>
    <source>
        <strain evidence="1">MA461A</strain>
    </source>
</reference>
<accession>A0ACA9SGX9</accession>
<evidence type="ECO:0000313" key="2">
    <source>
        <dbReference type="Proteomes" id="UP000789920"/>
    </source>
</evidence>
<comment type="caution">
    <text evidence="1">The sequence shown here is derived from an EMBL/GenBank/DDBJ whole genome shotgun (WGS) entry which is preliminary data.</text>
</comment>
<feature type="non-terminal residue" evidence="1">
    <location>
        <position position="292"/>
    </location>
</feature>
<sequence>VYYFENMWTSISLCPSDRISSKQIKTQENISVNDLLVETLIREAKLSNLFEPTEVPLKFLTLVETCIIRKEREAELSTTSTNNLLWIDFGRWLGFKEPIKRRHVRRRLKHKWRKLQHALNLRSENSTNMIIESITRREKTRLIMSARENFQSLKNLVQFRYVVSPECITDLDGQTIIHLEQLDNYDAVIQATNAVDYYYFHTINNPSHRSHEFWANLIEHFGAYALYNILPYTSSNTASSHNSDHQICVNNLLQKLKPLSDSINQFFQDCYKNLYKKLNNLSWGPFAPRPFG</sequence>
<feature type="non-terminal residue" evidence="1">
    <location>
        <position position="1"/>
    </location>
</feature>
<evidence type="ECO:0000313" key="1">
    <source>
        <dbReference type="EMBL" id="CAG8836446.1"/>
    </source>
</evidence>
<proteinExistence type="predicted"/>